<accession>A0A1Y6ISH9</accession>
<gene>
    <name evidence="1" type="ORF">SBX37_00420</name>
    <name evidence="2" type="ORF">VIM7927_01871</name>
</gene>
<evidence type="ECO:0000313" key="2">
    <source>
        <dbReference type="EMBL" id="SMS00605.1"/>
    </source>
</evidence>
<dbReference type="AlphaFoldDB" id="A0A1Y6ISH9"/>
<evidence type="ECO:0008006" key="5">
    <source>
        <dbReference type="Google" id="ProtNLM"/>
    </source>
</evidence>
<evidence type="ECO:0000313" key="1">
    <source>
        <dbReference type="EMBL" id="MDW6001372.1"/>
    </source>
</evidence>
<evidence type="ECO:0000313" key="3">
    <source>
        <dbReference type="Proteomes" id="UP000196125"/>
    </source>
</evidence>
<dbReference type="EMBL" id="FXXI01000002">
    <property type="protein sequence ID" value="SMS00605.1"/>
    <property type="molecule type" value="Genomic_DNA"/>
</dbReference>
<protein>
    <recommendedName>
        <fullName evidence="5">Bacterial SH3 domain protein</fullName>
    </recommendedName>
</protein>
<dbReference type="RefSeq" id="WP_087480636.1">
    <property type="nucleotide sequence ID" value="NZ_AP024883.1"/>
</dbReference>
<dbReference type="Proteomes" id="UP001283366">
    <property type="component" value="Unassembled WGS sequence"/>
</dbReference>
<evidence type="ECO:0000313" key="4">
    <source>
        <dbReference type="Proteomes" id="UP001283366"/>
    </source>
</evidence>
<reference evidence="1 4" key="2">
    <citation type="submission" date="2023-11" db="EMBL/GenBank/DDBJ databases">
        <title>Plant-associative lifestyle of Vibrio porteresiae and its evolutionary dynamics.</title>
        <authorList>
            <person name="Rameshkumar N."/>
            <person name="Kirti K."/>
        </authorList>
    </citation>
    <scope>NUCLEOTIDE SEQUENCE [LARGE SCALE GENOMIC DNA]</scope>
    <source>
        <strain evidence="1 4">MSSRF38</strain>
    </source>
</reference>
<proteinExistence type="predicted"/>
<dbReference type="EMBL" id="JAWRCO010000001">
    <property type="protein sequence ID" value="MDW6001372.1"/>
    <property type="molecule type" value="Genomic_DNA"/>
</dbReference>
<organism evidence="2 3">
    <name type="scientific">Vibrio mangrovi</name>
    <dbReference type="NCBI Taxonomy" id="474394"/>
    <lineage>
        <taxon>Bacteria</taxon>
        <taxon>Pseudomonadati</taxon>
        <taxon>Pseudomonadota</taxon>
        <taxon>Gammaproteobacteria</taxon>
        <taxon>Vibrionales</taxon>
        <taxon>Vibrionaceae</taxon>
        <taxon>Vibrio</taxon>
    </lineage>
</organism>
<dbReference type="Proteomes" id="UP000196125">
    <property type="component" value="Unassembled WGS sequence"/>
</dbReference>
<name>A0A1Y6ISH9_9VIBR</name>
<keyword evidence="4" id="KW-1185">Reference proteome</keyword>
<reference evidence="2 3" key="1">
    <citation type="submission" date="2017-05" db="EMBL/GenBank/DDBJ databases">
        <authorList>
            <person name="Song R."/>
            <person name="Chenine A.L."/>
            <person name="Ruprecht R.M."/>
        </authorList>
    </citation>
    <scope>NUCLEOTIDE SEQUENCE [LARGE SCALE GENOMIC DNA]</scope>
    <source>
        <strain evidence="2 3">CECT 7927</strain>
    </source>
</reference>
<sequence>MRFIISVFITVFSSLSFSNELTFEDGFIKSEYRIGDFDILEYNCDCTMQENKFFVEDLSKTYISYEIFDASKVSDKNFNKKNALLSASTEYFLKNKNLCDTQEKFKGNELYIFTLIPHNDSYCYELSGVIGSNGVNLTSQDIVIKLSSEIKVDKQYLFKNKNEDSKTKMYLIKGDKVEVLKEDKDWLYVIYRGKKEIRAWIPLSSVQ</sequence>
<dbReference type="OrthoDB" id="5674708at2"/>